<sequence>METWSSIVVAPFYSKAEAARARKRATESEWKERDPLSEDENPPELESEELEVELKNRTSDRVMNHWPRQQRFDGWVSSRVIDESERVRLERGCARPCWTGPGPLEARLGFAWRLTPDWRPEKAPPRRIASLLACHSATISPI</sequence>
<accession>A0A2N9IGG9</accession>
<organism evidence="2">
    <name type="scientific">Fagus sylvatica</name>
    <name type="common">Beechnut</name>
    <dbReference type="NCBI Taxonomy" id="28930"/>
    <lineage>
        <taxon>Eukaryota</taxon>
        <taxon>Viridiplantae</taxon>
        <taxon>Streptophyta</taxon>
        <taxon>Embryophyta</taxon>
        <taxon>Tracheophyta</taxon>
        <taxon>Spermatophyta</taxon>
        <taxon>Magnoliopsida</taxon>
        <taxon>eudicotyledons</taxon>
        <taxon>Gunneridae</taxon>
        <taxon>Pentapetalae</taxon>
        <taxon>rosids</taxon>
        <taxon>fabids</taxon>
        <taxon>Fagales</taxon>
        <taxon>Fagaceae</taxon>
        <taxon>Fagus</taxon>
    </lineage>
</organism>
<feature type="compositionally biased region" description="Acidic residues" evidence="1">
    <location>
        <begin position="37"/>
        <end position="51"/>
    </location>
</feature>
<feature type="compositionally biased region" description="Basic and acidic residues" evidence="1">
    <location>
        <begin position="17"/>
        <end position="36"/>
    </location>
</feature>
<evidence type="ECO:0000313" key="2">
    <source>
        <dbReference type="EMBL" id="SPD23011.1"/>
    </source>
</evidence>
<protein>
    <submittedName>
        <fullName evidence="2">Uncharacterized protein</fullName>
    </submittedName>
</protein>
<evidence type="ECO:0000256" key="1">
    <source>
        <dbReference type="SAM" id="MobiDB-lite"/>
    </source>
</evidence>
<proteinExistence type="predicted"/>
<reference evidence="2" key="1">
    <citation type="submission" date="2018-02" db="EMBL/GenBank/DDBJ databases">
        <authorList>
            <person name="Cohen D.B."/>
            <person name="Kent A.D."/>
        </authorList>
    </citation>
    <scope>NUCLEOTIDE SEQUENCE</scope>
</reference>
<gene>
    <name evidence="2" type="ORF">FSB_LOCUS50893</name>
</gene>
<feature type="region of interest" description="Disordered" evidence="1">
    <location>
        <begin position="17"/>
        <end position="51"/>
    </location>
</feature>
<dbReference type="AlphaFoldDB" id="A0A2N9IGG9"/>
<name>A0A2N9IGG9_FAGSY</name>
<dbReference type="EMBL" id="OIVN01005556">
    <property type="protein sequence ID" value="SPD23011.1"/>
    <property type="molecule type" value="Genomic_DNA"/>
</dbReference>